<protein>
    <submittedName>
        <fullName evidence="4">Uncharacterized protein</fullName>
    </submittedName>
</protein>
<name>A0A0L8GC23_OCTBM</name>
<keyword evidence="2" id="KW-0472">Membrane</keyword>
<evidence type="ECO:0000256" key="3">
    <source>
        <dbReference type="SAM" id="SignalP"/>
    </source>
</evidence>
<accession>A0A0L8GC23</accession>
<dbReference type="EMBL" id="KQ422607">
    <property type="protein sequence ID" value="KOF74576.1"/>
    <property type="molecule type" value="Genomic_DNA"/>
</dbReference>
<proteinExistence type="predicted"/>
<dbReference type="AlphaFoldDB" id="A0A0L8GC23"/>
<sequence>MQIVTVFLSITIIISLTSLNIHAKKIGNNCEIKISHNVSQILTRLVKSGKLVFNFEVHIADKKLDGLLNPVPLDYFANARHFMWIPDNPDGLVMYKNVLFDFSIHSFNILDVYIASLNIVVDINCGKQNIQRYNVVNLIFEELRRIVFIDDLQMGESGYMCFFINLSRRLRNNSLSTLLACRRLGINREILKNYCCLLHNDDNHTYESKSVCSGNIIENSMFVDCANIVGAVLWAIFPLLISFVSEAKLPLSANHSLPTGNTSLNSREPNQQQSADEELALSTEHKSPDSREPNRQQSADKEVVLSTAHASPDSREPNQQQLHYDEFTTEYLLPDKSEWICVKHDIYSFSYFSSRLFCFHHSTFFVSRLRRSILILLSLSVILLDLLMYYFFLYETLTIFSHDRIPLGYRSFILGIPKGNELSDSFVLNPIVVIISYIIVNFILLVLPSRLSDTIAYNALYQESTCTFLIKDKNFLVEFGNLNVTTLRDYDRLLAIMKANISVAANPNFWHLLFSTWIKRIKKIWDKNVPKFILFLPIIVITILFAVFSICELLLCLVYYGIPFVYLILTLPLSYFKVYILPLYKKRNRIFKCVTVILPLMSLPIFIAWAIYSSYVFLMSFQIICSYIFSIATAVLAKPETASDTWFVTTFFMYGFTDMKGIQEHYHTLLVEFIQLTKTVRPDLVLSKYGEEFIKAKLFKEIVNNHCSLRHEIGKSILKLFLVVSFFFACNNIINRKDLDLSRFTRIALVLMTSAIPKFFSKINTKFPFNKPLLDNVIETIKTFGKRNESESKL</sequence>
<keyword evidence="2" id="KW-1133">Transmembrane helix</keyword>
<gene>
    <name evidence="4" type="ORF">OCBIM_22035923mg</name>
</gene>
<evidence type="ECO:0000256" key="1">
    <source>
        <dbReference type="SAM" id="MobiDB-lite"/>
    </source>
</evidence>
<feature type="compositionally biased region" description="Basic and acidic residues" evidence="1">
    <location>
        <begin position="283"/>
        <end position="303"/>
    </location>
</feature>
<keyword evidence="2" id="KW-0812">Transmembrane</keyword>
<feature type="signal peptide" evidence="3">
    <location>
        <begin position="1"/>
        <end position="23"/>
    </location>
</feature>
<feature type="transmembrane region" description="Helical" evidence="2">
    <location>
        <begin position="557"/>
        <end position="578"/>
    </location>
</feature>
<feature type="transmembrane region" description="Helical" evidence="2">
    <location>
        <begin position="427"/>
        <end position="447"/>
    </location>
</feature>
<feature type="transmembrane region" description="Helical" evidence="2">
    <location>
        <begin position="532"/>
        <end position="551"/>
    </location>
</feature>
<feature type="transmembrane region" description="Helical" evidence="2">
    <location>
        <begin position="590"/>
        <end position="611"/>
    </location>
</feature>
<feature type="chain" id="PRO_5005582894" evidence="3">
    <location>
        <begin position="24"/>
        <end position="794"/>
    </location>
</feature>
<keyword evidence="3" id="KW-0732">Signal</keyword>
<organism evidence="4">
    <name type="scientific">Octopus bimaculoides</name>
    <name type="common">California two-spotted octopus</name>
    <dbReference type="NCBI Taxonomy" id="37653"/>
    <lineage>
        <taxon>Eukaryota</taxon>
        <taxon>Metazoa</taxon>
        <taxon>Spiralia</taxon>
        <taxon>Lophotrochozoa</taxon>
        <taxon>Mollusca</taxon>
        <taxon>Cephalopoda</taxon>
        <taxon>Coleoidea</taxon>
        <taxon>Octopodiformes</taxon>
        <taxon>Octopoda</taxon>
        <taxon>Incirrata</taxon>
        <taxon>Octopodidae</taxon>
        <taxon>Octopus</taxon>
    </lineage>
</organism>
<reference evidence="4" key="1">
    <citation type="submission" date="2015-07" db="EMBL/GenBank/DDBJ databases">
        <title>MeaNS - Measles Nucleotide Surveillance Program.</title>
        <authorList>
            <person name="Tran T."/>
            <person name="Druce J."/>
        </authorList>
    </citation>
    <scope>NUCLEOTIDE SEQUENCE</scope>
    <source>
        <strain evidence="4">UCB-OBI-ISO-001</strain>
        <tissue evidence="4">Gonad</tissue>
    </source>
</reference>
<evidence type="ECO:0000313" key="4">
    <source>
        <dbReference type="EMBL" id="KOF74576.1"/>
    </source>
</evidence>
<feature type="region of interest" description="Disordered" evidence="1">
    <location>
        <begin position="259"/>
        <end position="320"/>
    </location>
</feature>
<feature type="transmembrane region" description="Helical" evidence="2">
    <location>
        <begin position="617"/>
        <end position="637"/>
    </location>
</feature>
<feature type="transmembrane region" description="Helical" evidence="2">
    <location>
        <begin position="373"/>
        <end position="392"/>
    </location>
</feature>
<feature type="compositionally biased region" description="Polar residues" evidence="1">
    <location>
        <begin position="259"/>
        <end position="274"/>
    </location>
</feature>
<dbReference type="OrthoDB" id="6087899at2759"/>
<evidence type="ECO:0000256" key="2">
    <source>
        <dbReference type="SAM" id="Phobius"/>
    </source>
</evidence>